<dbReference type="Proteomes" id="UP000789901">
    <property type="component" value="Unassembled WGS sequence"/>
</dbReference>
<feature type="non-terminal residue" evidence="1">
    <location>
        <position position="81"/>
    </location>
</feature>
<accession>A0ABN7WWJ1</accession>
<feature type="non-terminal residue" evidence="1">
    <location>
        <position position="1"/>
    </location>
</feature>
<sequence length="81" mass="9460">MVLDSFSHLSLKYSNEYGDYFTCSLFCPICNKEHKKENIRDNIEGKWAVVIMLIQKLISQMLGELSKFNSNSNRKSIIRKL</sequence>
<keyword evidence="2" id="KW-1185">Reference proteome</keyword>
<gene>
    <name evidence="1" type="ORF">GMARGA_LOCUS36044</name>
</gene>
<protein>
    <submittedName>
        <fullName evidence="1">6379_t:CDS:1</fullName>
    </submittedName>
</protein>
<evidence type="ECO:0000313" key="2">
    <source>
        <dbReference type="Proteomes" id="UP000789901"/>
    </source>
</evidence>
<organism evidence="1 2">
    <name type="scientific">Gigaspora margarita</name>
    <dbReference type="NCBI Taxonomy" id="4874"/>
    <lineage>
        <taxon>Eukaryota</taxon>
        <taxon>Fungi</taxon>
        <taxon>Fungi incertae sedis</taxon>
        <taxon>Mucoromycota</taxon>
        <taxon>Glomeromycotina</taxon>
        <taxon>Glomeromycetes</taxon>
        <taxon>Diversisporales</taxon>
        <taxon>Gigasporaceae</taxon>
        <taxon>Gigaspora</taxon>
    </lineage>
</organism>
<proteinExistence type="predicted"/>
<name>A0ABN7WWJ1_GIGMA</name>
<evidence type="ECO:0000313" key="1">
    <source>
        <dbReference type="EMBL" id="CAG8842549.1"/>
    </source>
</evidence>
<dbReference type="EMBL" id="CAJVQB010069330">
    <property type="protein sequence ID" value="CAG8842549.1"/>
    <property type="molecule type" value="Genomic_DNA"/>
</dbReference>
<reference evidence="1 2" key="1">
    <citation type="submission" date="2021-06" db="EMBL/GenBank/DDBJ databases">
        <authorList>
            <person name="Kallberg Y."/>
            <person name="Tangrot J."/>
            <person name="Rosling A."/>
        </authorList>
    </citation>
    <scope>NUCLEOTIDE SEQUENCE [LARGE SCALE GENOMIC DNA]</scope>
    <source>
        <strain evidence="1 2">120-4 pot B 10/14</strain>
    </source>
</reference>
<comment type="caution">
    <text evidence="1">The sequence shown here is derived from an EMBL/GenBank/DDBJ whole genome shotgun (WGS) entry which is preliminary data.</text>
</comment>